<dbReference type="Proteomes" id="UP000637643">
    <property type="component" value="Unassembled WGS sequence"/>
</dbReference>
<name>A0A917FCU5_9BACL</name>
<sequence length="64" mass="7415">MNFSLIDKVYQMNNLYEAWLSVRKNQGSGEIDGVSIGMYEKNVGTNLRELQRLLQQGQYPISYL</sequence>
<organism evidence="1 2">
    <name type="scientific">Paenibacillus albidus</name>
    <dbReference type="NCBI Taxonomy" id="2041023"/>
    <lineage>
        <taxon>Bacteria</taxon>
        <taxon>Bacillati</taxon>
        <taxon>Bacillota</taxon>
        <taxon>Bacilli</taxon>
        <taxon>Bacillales</taxon>
        <taxon>Paenibacillaceae</taxon>
        <taxon>Paenibacillus</taxon>
    </lineage>
</organism>
<dbReference type="EMBL" id="BMKR01000003">
    <property type="protein sequence ID" value="GGF65830.1"/>
    <property type="molecule type" value="Genomic_DNA"/>
</dbReference>
<reference evidence="1" key="1">
    <citation type="journal article" date="2014" name="Int. J. Syst. Evol. Microbiol.">
        <title>Complete genome sequence of Corynebacterium casei LMG S-19264T (=DSM 44701T), isolated from a smear-ripened cheese.</title>
        <authorList>
            <consortium name="US DOE Joint Genome Institute (JGI-PGF)"/>
            <person name="Walter F."/>
            <person name="Albersmeier A."/>
            <person name="Kalinowski J."/>
            <person name="Ruckert C."/>
        </authorList>
    </citation>
    <scope>NUCLEOTIDE SEQUENCE</scope>
    <source>
        <strain evidence="1">CGMCC 1.16134</strain>
    </source>
</reference>
<gene>
    <name evidence="1" type="ORF">GCM10010912_08600</name>
</gene>
<comment type="caution">
    <text evidence="1">The sequence shown here is derived from an EMBL/GenBank/DDBJ whole genome shotgun (WGS) entry which is preliminary data.</text>
</comment>
<evidence type="ECO:0000313" key="1">
    <source>
        <dbReference type="EMBL" id="GGF65830.1"/>
    </source>
</evidence>
<dbReference type="AlphaFoldDB" id="A0A917FCU5"/>
<keyword evidence="2" id="KW-1185">Reference proteome</keyword>
<protein>
    <submittedName>
        <fullName evidence="1">Uncharacterized protein</fullName>
    </submittedName>
</protein>
<accession>A0A917FCU5</accession>
<dbReference type="RefSeq" id="WP_189022364.1">
    <property type="nucleotide sequence ID" value="NZ_BMKR01000003.1"/>
</dbReference>
<proteinExistence type="predicted"/>
<reference evidence="1" key="2">
    <citation type="submission" date="2020-09" db="EMBL/GenBank/DDBJ databases">
        <authorList>
            <person name="Sun Q."/>
            <person name="Zhou Y."/>
        </authorList>
    </citation>
    <scope>NUCLEOTIDE SEQUENCE</scope>
    <source>
        <strain evidence="1">CGMCC 1.16134</strain>
    </source>
</reference>
<evidence type="ECO:0000313" key="2">
    <source>
        <dbReference type="Proteomes" id="UP000637643"/>
    </source>
</evidence>